<dbReference type="PANTHER" id="PTHR12147:SF26">
    <property type="entry name" value="PEPTIDASE M28 DOMAIN-CONTAINING PROTEIN"/>
    <property type="match status" value="1"/>
</dbReference>
<dbReference type="EMBL" id="AAXG02000032">
    <property type="protein sequence ID" value="EDM98764.1"/>
    <property type="molecule type" value="Genomic_DNA"/>
</dbReference>
<feature type="transmembrane region" description="Helical" evidence="1">
    <location>
        <begin position="121"/>
        <end position="140"/>
    </location>
</feature>
<dbReference type="RefSeq" id="WP_006574070.1">
    <property type="nucleotide sequence ID" value="NZ_AAXG02000032.1"/>
</dbReference>
<protein>
    <recommendedName>
        <fullName evidence="2">Peptidase M28 domain-containing protein</fullName>
    </recommendedName>
</protein>
<dbReference type="Gene3D" id="3.40.630.10">
    <property type="entry name" value="Zn peptidases"/>
    <property type="match status" value="1"/>
</dbReference>
<feature type="transmembrane region" description="Helical" evidence="1">
    <location>
        <begin position="87"/>
        <end position="115"/>
    </location>
</feature>
<dbReference type="OrthoDB" id="9762302at2"/>
<dbReference type="Proteomes" id="UP000003639">
    <property type="component" value="Unassembled WGS sequence"/>
</dbReference>
<proteinExistence type="predicted"/>
<reference evidence="3 4" key="2">
    <citation type="submission" date="2007-06" db="EMBL/GenBank/DDBJ databases">
        <title>Draft genome sequence of Pseudoflavonifractor capillosus ATCC 29799.</title>
        <authorList>
            <person name="Sudarsanam P."/>
            <person name="Ley R."/>
            <person name="Guruge J."/>
            <person name="Turnbaugh P.J."/>
            <person name="Mahowald M."/>
            <person name="Liep D."/>
            <person name="Gordon J."/>
        </authorList>
    </citation>
    <scope>NUCLEOTIDE SEQUENCE [LARGE SCALE GENOMIC DNA]</scope>
    <source>
        <strain evidence="3 4">ATCC 29799</strain>
    </source>
</reference>
<dbReference type="GO" id="GO:0008235">
    <property type="term" value="F:metalloexopeptidase activity"/>
    <property type="evidence" value="ECO:0007669"/>
    <property type="project" value="InterPro"/>
</dbReference>
<keyword evidence="1" id="KW-0472">Membrane</keyword>
<accession>A6NZB5</accession>
<sequence length="322" mass="36148">MTEQSQKILSDFQIRKSWGQKRAFRAWLRRELEGAGWTVTEERGRFSGTNVIAGDPEKAEVLFTAHYDTQAVLPFPNFITPRNMGVYLLYQLLIVVVMFFVVAVVSFCSALIGYMAELPTLAAMLPGWLVCAFCIWWVFFGRANRHTANDNTSGVVTLLESALTLPPELRDKACFVFFDNEERGMLGSAAFARKHKRVKAEKLVLNFDCVSDGSSIQFYPTSALKKDETALVRIEGAFLPQSGKTVEVVRGFGFYPSDNATFRRAAGVCALKKGKRLGWYMDRIHTDRDTVFQAENISLLTDGIRRMLAETACPERGGTRHA</sequence>
<dbReference type="Pfam" id="PF04389">
    <property type="entry name" value="Peptidase_M28"/>
    <property type="match status" value="1"/>
</dbReference>
<keyword evidence="4" id="KW-1185">Reference proteome</keyword>
<feature type="domain" description="Peptidase M28" evidence="2">
    <location>
        <begin position="147"/>
        <end position="294"/>
    </location>
</feature>
<dbReference type="STRING" id="411467.BACCAP_03566"/>
<evidence type="ECO:0000256" key="1">
    <source>
        <dbReference type="SAM" id="Phobius"/>
    </source>
</evidence>
<dbReference type="InterPro" id="IPR045175">
    <property type="entry name" value="M28_fam"/>
</dbReference>
<dbReference type="PANTHER" id="PTHR12147">
    <property type="entry name" value="METALLOPEPTIDASE M28 FAMILY MEMBER"/>
    <property type="match status" value="1"/>
</dbReference>
<keyword evidence="1" id="KW-1133">Transmembrane helix</keyword>
<gene>
    <name evidence="3" type="ORF">BACCAP_03566</name>
</gene>
<organism evidence="3 4">
    <name type="scientific">Pseudoflavonifractor capillosus ATCC 29799</name>
    <dbReference type="NCBI Taxonomy" id="411467"/>
    <lineage>
        <taxon>Bacteria</taxon>
        <taxon>Bacillati</taxon>
        <taxon>Bacillota</taxon>
        <taxon>Clostridia</taxon>
        <taxon>Eubacteriales</taxon>
        <taxon>Oscillospiraceae</taxon>
        <taxon>Pseudoflavonifractor</taxon>
    </lineage>
</organism>
<dbReference type="eggNOG" id="COG2234">
    <property type="taxonomic scope" value="Bacteria"/>
</dbReference>
<reference evidence="3 4" key="1">
    <citation type="submission" date="2007-04" db="EMBL/GenBank/DDBJ databases">
        <authorList>
            <person name="Fulton L."/>
            <person name="Clifton S."/>
            <person name="Fulton B."/>
            <person name="Xu J."/>
            <person name="Minx P."/>
            <person name="Pepin K.H."/>
            <person name="Johnson M."/>
            <person name="Thiruvilangam P."/>
            <person name="Bhonagiri V."/>
            <person name="Nash W.E."/>
            <person name="Mardis E.R."/>
            <person name="Wilson R.K."/>
        </authorList>
    </citation>
    <scope>NUCLEOTIDE SEQUENCE [LARGE SCALE GENOMIC DNA]</scope>
    <source>
        <strain evidence="3 4">ATCC 29799</strain>
    </source>
</reference>
<comment type="caution">
    <text evidence="3">The sequence shown here is derived from an EMBL/GenBank/DDBJ whole genome shotgun (WGS) entry which is preliminary data.</text>
</comment>
<dbReference type="SUPFAM" id="SSF53187">
    <property type="entry name" value="Zn-dependent exopeptidases"/>
    <property type="match status" value="1"/>
</dbReference>
<evidence type="ECO:0000313" key="3">
    <source>
        <dbReference type="EMBL" id="EDM98764.1"/>
    </source>
</evidence>
<evidence type="ECO:0000259" key="2">
    <source>
        <dbReference type="Pfam" id="PF04389"/>
    </source>
</evidence>
<dbReference type="GO" id="GO:0006508">
    <property type="term" value="P:proteolysis"/>
    <property type="evidence" value="ECO:0007669"/>
    <property type="project" value="InterPro"/>
</dbReference>
<dbReference type="InterPro" id="IPR007484">
    <property type="entry name" value="Peptidase_M28"/>
</dbReference>
<evidence type="ECO:0000313" key="4">
    <source>
        <dbReference type="Proteomes" id="UP000003639"/>
    </source>
</evidence>
<keyword evidence="1" id="KW-0812">Transmembrane</keyword>
<dbReference type="AlphaFoldDB" id="A6NZB5"/>
<name>A6NZB5_9FIRM</name>